<dbReference type="EMBL" id="FZNY01000001">
    <property type="protein sequence ID" value="SNR46175.1"/>
    <property type="molecule type" value="Genomic_DNA"/>
</dbReference>
<keyword evidence="5" id="KW-1185">Reference proteome</keyword>
<dbReference type="InterPro" id="IPR036388">
    <property type="entry name" value="WH-like_DNA-bd_sf"/>
</dbReference>
<name>A0A238WHX9_9FLAO</name>
<dbReference type="InterPro" id="IPR010994">
    <property type="entry name" value="RuvA_2-like"/>
</dbReference>
<dbReference type="PANTHER" id="PTHR43022:SF1">
    <property type="entry name" value="PROTEIN SMF"/>
    <property type="match status" value="1"/>
</dbReference>
<evidence type="ECO:0000313" key="4">
    <source>
        <dbReference type="EMBL" id="SNR46175.1"/>
    </source>
</evidence>
<sequence length="367" mass="41085">MPENEFLSLLTLQHIPHLGDGSIKKLIQHFGSAEAVLQQKKKDLLQVDGIGEHKLQSFWNEKHAAFAKAELEHIQTHKIAYSCYTDNDYPQRLKHCIDGPVVLFQRGNIDLQQRKIISIVGTRKVTSYGTAFVEKLIEELVPFNPVIVSGFAYGVDITAHKAALANNLQTIGVLAHGLHTMYPKVHSKYVKEVEQNGGFMTDFWTSDTFVHTNFLQRNRIIAGLSEATIVIESAAKGGSLVTTDFANGYHRDVFAVPGRTTDPLSIGCNNLIKQHKAHMLTSAADIAYILNWKLEETTPLPVQKKLFVTLEDDEKLIWNFLKEQGKEQLDIIALQCKMPTHKIAGTLLSMELKGVIRPLPGKLFEVV</sequence>
<evidence type="ECO:0000259" key="2">
    <source>
        <dbReference type="Pfam" id="PF02481"/>
    </source>
</evidence>
<dbReference type="InterPro" id="IPR003488">
    <property type="entry name" value="DprA"/>
</dbReference>
<dbReference type="Gene3D" id="3.40.50.450">
    <property type="match status" value="1"/>
</dbReference>
<feature type="domain" description="DprA winged helix" evidence="3">
    <location>
        <begin position="310"/>
        <end position="362"/>
    </location>
</feature>
<dbReference type="Pfam" id="PF17782">
    <property type="entry name" value="WHD_DprA"/>
    <property type="match status" value="1"/>
</dbReference>
<dbReference type="AlphaFoldDB" id="A0A238WHX9"/>
<dbReference type="Proteomes" id="UP000198379">
    <property type="component" value="Unassembled WGS sequence"/>
</dbReference>
<feature type="domain" description="Smf/DprA SLOG" evidence="2">
    <location>
        <begin position="83"/>
        <end position="288"/>
    </location>
</feature>
<dbReference type="SUPFAM" id="SSF102405">
    <property type="entry name" value="MCP/YpsA-like"/>
    <property type="match status" value="1"/>
</dbReference>
<organism evidence="4 5">
    <name type="scientific">Dokdonia pacifica</name>
    <dbReference type="NCBI Taxonomy" id="1627892"/>
    <lineage>
        <taxon>Bacteria</taxon>
        <taxon>Pseudomonadati</taxon>
        <taxon>Bacteroidota</taxon>
        <taxon>Flavobacteriia</taxon>
        <taxon>Flavobacteriales</taxon>
        <taxon>Flavobacteriaceae</taxon>
        <taxon>Dokdonia</taxon>
    </lineage>
</organism>
<dbReference type="GO" id="GO:0009294">
    <property type="term" value="P:DNA-mediated transformation"/>
    <property type="evidence" value="ECO:0007669"/>
    <property type="project" value="InterPro"/>
</dbReference>
<gene>
    <name evidence="4" type="ORF">SAMN06265376_1011098</name>
</gene>
<evidence type="ECO:0000259" key="3">
    <source>
        <dbReference type="Pfam" id="PF17782"/>
    </source>
</evidence>
<reference evidence="4 5" key="1">
    <citation type="submission" date="2017-06" db="EMBL/GenBank/DDBJ databases">
        <authorList>
            <person name="Kim H.J."/>
            <person name="Triplett B.A."/>
        </authorList>
    </citation>
    <scope>NUCLEOTIDE SEQUENCE [LARGE SCALE GENOMIC DNA]</scope>
    <source>
        <strain evidence="4 5">DSM 25597</strain>
    </source>
</reference>
<dbReference type="Gene3D" id="1.10.10.10">
    <property type="entry name" value="Winged helix-like DNA-binding domain superfamily/Winged helix DNA-binding domain"/>
    <property type="match status" value="1"/>
</dbReference>
<dbReference type="RefSeq" id="WP_089370391.1">
    <property type="nucleotide sequence ID" value="NZ_BMEP01000003.1"/>
</dbReference>
<dbReference type="OrthoDB" id="9785707at2"/>
<comment type="similarity">
    <text evidence="1">Belongs to the DprA/Smf family.</text>
</comment>
<dbReference type="InterPro" id="IPR057666">
    <property type="entry name" value="DrpA_SLOG"/>
</dbReference>
<accession>A0A238WHX9</accession>
<dbReference type="InterPro" id="IPR041614">
    <property type="entry name" value="DprA_WH"/>
</dbReference>
<evidence type="ECO:0000313" key="5">
    <source>
        <dbReference type="Proteomes" id="UP000198379"/>
    </source>
</evidence>
<dbReference type="PANTHER" id="PTHR43022">
    <property type="entry name" value="PROTEIN SMF"/>
    <property type="match status" value="1"/>
</dbReference>
<proteinExistence type="inferred from homology"/>
<dbReference type="Pfam" id="PF02481">
    <property type="entry name" value="DNA_processg_A"/>
    <property type="match status" value="1"/>
</dbReference>
<dbReference type="NCBIfam" id="TIGR00732">
    <property type="entry name" value="dprA"/>
    <property type="match status" value="1"/>
</dbReference>
<protein>
    <submittedName>
        <fullName evidence="4">DNA processing protein</fullName>
    </submittedName>
</protein>
<dbReference type="SUPFAM" id="SSF47781">
    <property type="entry name" value="RuvA domain 2-like"/>
    <property type="match status" value="1"/>
</dbReference>
<evidence type="ECO:0000256" key="1">
    <source>
        <dbReference type="ARBA" id="ARBA00006525"/>
    </source>
</evidence>